<feature type="region of interest" description="Disordered" evidence="1">
    <location>
        <begin position="263"/>
        <end position="289"/>
    </location>
</feature>
<evidence type="ECO:0000256" key="1">
    <source>
        <dbReference type="SAM" id="MobiDB-lite"/>
    </source>
</evidence>
<keyword evidence="4" id="KW-1185">Reference proteome</keyword>
<evidence type="ECO:0000313" key="3">
    <source>
        <dbReference type="EMBL" id="KAF5606334.1"/>
    </source>
</evidence>
<gene>
    <name evidence="3" type="ORF">FSUBG_6168</name>
</gene>
<dbReference type="GeneID" id="59319056"/>
<evidence type="ECO:0000259" key="2">
    <source>
        <dbReference type="Pfam" id="PF20248"/>
    </source>
</evidence>
<protein>
    <recommendedName>
        <fullName evidence="2">DUF6603 domain-containing protein</fullName>
    </recommendedName>
</protein>
<name>A0A8H5V2Y4_GIBSU</name>
<dbReference type="RefSeq" id="XP_036538367.1">
    <property type="nucleotide sequence ID" value="XM_036684338.1"/>
</dbReference>
<dbReference type="Pfam" id="PF20248">
    <property type="entry name" value="DUF6603"/>
    <property type="match status" value="1"/>
</dbReference>
<dbReference type="Proteomes" id="UP000547976">
    <property type="component" value="Unassembled WGS sequence"/>
</dbReference>
<dbReference type="EMBL" id="JAAOAV010000062">
    <property type="protein sequence ID" value="KAF5606334.1"/>
    <property type="molecule type" value="Genomic_DNA"/>
</dbReference>
<feature type="domain" description="DUF6603" evidence="2">
    <location>
        <begin position="5"/>
        <end position="203"/>
    </location>
</feature>
<comment type="caution">
    <text evidence="3">The sequence shown here is derived from an EMBL/GenBank/DDBJ whole genome shotgun (WGS) entry which is preliminary data.</text>
</comment>
<accession>A0A8H5V2Y4</accession>
<sequence>MVSSPSSYILDPNCHLVGGFALYSWFGNADPSLVGDWVFTLGGYHQQYKVPPQYPNPPRLGISWQFNDDISISGLSYFAITPKVCMGGGRLDVTLTLGPLSAFLDSYIDFLINFKPFHFIAEGGISVGVRYTLDIWLVTLNNSVEIACQLFIEGPPIHGTVHVNFWVFGFDIGFGPQSNPYPALTLDEFIELFCSLSQPLQSAVTTITAQTPINAWGNDPTPVENGDLHVFSVTNGLVPGGTSTSQPSGGVWQRLRKVYPMGFGEPYSDDPAADPSTNRNDKDLLGGTKDGTTSFMTGVNISYPDLQLSIGDTTKPFNYIKMAVENADTVEFPDPVQTIPTFQPAEPDTSGNQWKDIADKWEAPSGRASSIEFVNLWKQIGESLLGWDHEMVSRDGGDNVLTGQAPTRDLPK</sequence>
<dbReference type="OrthoDB" id="5352492at2759"/>
<evidence type="ECO:0000313" key="4">
    <source>
        <dbReference type="Proteomes" id="UP000547976"/>
    </source>
</evidence>
<dbReference type="InterPro" id="IPR046538">
    <property type="entry name" value="DUF6603"/>
</dbReference>
<organism evidence="3 4">
    <name type="scientific">Gibberella subglutinans</name>
    <name type="common">Fusarium subglutinans</name>
    <dbReference type="NCBI Taxonomy" id="42677"/>
    <lineage>
        <taxon>Eukaryota</taxon>
        <taxon>Fungi</taxon>
        <taxon>Dikarya</taxon>
        <taxon>Ascomycota</taxon>
        <taxon>Pezizomycotina</taxon>
        <taxon>Sordariomycetes</taxon>
        <taxon>Hypocreomycetidae</taxon>
        <taxon>Hypocreales</taxon>
        <taxon>Nectriaceae</taxon>
        <taxon>Fusarium</taxon>
        <taxon>Fusarium fujikuroi species complex</taxon>
    </lineage>
</organism>
<reference evidence="3 4" key="1">
    <citation type="submission" date="2020-05" db="EMBL/GenBank/DDBJ databases">
        <title>Identification and distribution of gene clusters putatively required for synthesis of sphingolipid metabolism inhibitors in phylogenetically diverse species of the filamentous fungus Fusarium.</title>
        <authorList>
            <person name="Kim H.-S."/>
            <person name="Busman M."/>
            <person name="Brown D.W."/>
            <person name="Divon H."/>
            <person name="Uhlig S."/>
            <person name="Proctor R.H."/>
        </authorList>
    </citation>
    <scope>NUCLEOTIDE SEQUENCE [LARGE SCALE GENOMIC DNA]</scope>
    <source>
        <strain evidence="3 4">NRRL 66333</strain>
    </source>
</reference>
<proteinExistence type="predicted"/>
<dbReference type="AlphaFoldDB" id="A0A8H5V2Y4"/>